<accession>A0A975XMD0</accession>
<feature type="domain" description="Pirin N-terminal" evidence="5">
    <location>
        <begin position="39"/>
        <end position="138"/>
    </location>
</feature>
<dbReference type="CDD" id="cd02909">
    <property type="entry name" value="cupin_pirin_N"/>
    <property type="match status" value="1"/>
</dbReference>
<dbReference type="AlphaFoldDB" id="A0A975XMD0"/>
<keyword evidence="8" id="KW-1185">Reference proteome</keyword>
<feature type="region of interest" description="Disordered" evidence="4">
    <location>
        <begin position="302"/>
        <end position="345"/>
    </location>
</feature>
<name>A0A975XMD0_9MICC</name>
<evidence type="ECO:0000313" key="7">
    <source>
        <dbReference type="EMBL" id="QWQ37717.1"/>
    </source>
</evidence>
<comment type="similarity">
    <text evidence="1 3">Belongs to the pirin family.</text>
</comment>
<keyword evidence="2" id="KW-0408">Iron</keyword>
<dbReference type="Gene3D" id="2.60.120.10">
    <property type="entry name" value="Jelly Rolls"/>
    <property type="match status" value="2"/>
</dbReference>
<dbReference type="PANTHER" id="PTHR13903">
    <property type="entry name" value="PIRIN-RELATED"/>
    <property type="match status" value="1"/>
</dbReference>
<dbReference type="InterPro" id="IPR014710">
    <property type="entry name" value="RmlC-like_jellyroll"/>
</dbReference>
<dbReference type="Pfam" id="PF02678">
    <property type="entry name" value="Pirin"/>
    <property type="match status" value="1"/>
</dbReference>
<reference evidence="7" key="1">
    <citation type="submission" date="2021-06" db="EMBL/GenBank/DDBJ databases">
        <title>Novel species in genus Arthrobacter.</title>
        <authorList>
            <person name="Zhang G."/>
        </authorList>
    </citation>
    <scope>NUCLEOTIDE SEQUENCE</scope>
    <source>
        <strain evidence="7">Zg-ZUI122</strain>
    </source>
</reference>
<evidence type="ECO:0000259" key="5">
    <source>
        <dbReference type="Pfam" id="PF02678"/>
    </source>
</evidence>
<dbReference type="InterPro" id="IPR012093">
    <property type="entry name" value="Pirin"/>
</dbReference>
<dbReference type="PANTHER" id="PTHR13903:SF8">
    <property type="entry name" value="PIRIN"/>
    <property type="match status" value="1"/>
</dbReference>
<evidence type="ECO:0000256" key="4">
    <source>
        <dbReference type="SAM" id="MobiDB-lite"/>
    </source>
</evidence>
<dbReference type="EMBL" id="CP076456">
    <property type="protein sequence ID" value="QWQ37717.1"/>
    <property type="molecule type" value="Genomic_DNA"/>
</dbReference>
<dbReference type="RefSeq" id="WP_207346716.1">
    <property type="nucleotide sequence ID" value="NZ_CP076456.1"/>
</dbReference>
<evidence type="ECO:0000256" key="3">
    <source>
        <dbReference type="RuleBase" id="RU003457"/>
    </source>
</evidence>
<dbReference type="Proteomes" id="UP000680588">
    <property type="component" value="Chromosome"/>
</dbReference>
<comment type="cofactor">
    <cofactor evidence="2">
        <name>Fe cation</name>
        <dbReference type="ChEBI" id="CHEBI:24875"/>
    </cofactor>
    <text evidence="2">Binds 1 Fe cation per subunit.</text>
</comment>
<dbReference type="GO" id="GO:0046872">
    <property type="term" value="F:metal ion binding"/>
    <property type="evidence" value="ECO:0007669"/>
    <property type="project" value="UniProtKB-KW"/>
</dbReference>
<dbReference type="InterPro" id="IPR011051">
    <property type="entry name" value="RmlC_Cupin_sf"/>
</dbReference>
<proteinExistence type="inferred from homology"/>
<feature type="binding site" evidence="2">
    <location>
        <position position="123"/>
    </location>
    <ligand>
        <name>Fe cation</name>
        <dbReference type="ChEBI" id="CHEBI:24875"/>
    </ligand>
</feature>
<evidence type="ECO:0000259" key="6">
    <source>
        <dbReference type="Pfam" id="PF05726"/>
    </source>
</evidence>
<feature type="binding site" evidence="2">
    <location>
        <position position="121"/>
    </location>
    <ligand>
        <name>Fe cation</name>
        <dbReference type="ChEBI" id="CHEBI:24875"/>
    </ligand>
</feature>
<feature type="region of interest" description="Disordered" evidence="4">
    <location>
        <begin position="1"/>
        <end position="35"/>
    </location>
</feature>
<dbReference type="SUPFAM" id="SSF51182">
    <property type="entry name" value="RmlC-like cupins"/>
    <property type="match status" value="1"/>
</dbReference>
<evidence type="ECO:0000256" key="2">
    <source>
        <dbReference type="PIRSR" id="PIRSR006232-1"/>
    </source>
</evidence>
<keyword evidence="2" id="KW-0479">Metal-binding</keyword>
<dbReference type="Pfam" id="PF05726">
    <property type="entry name" value="Pirin_C"/>
    <property type="match status" value="1"/>
</dbReference>
<evidence type="ECO:0000313" key="8">
    <source>
        <dbReference type="Proteomes" id="UP000680588"/>
    </source>
</evidence>
<gene>
    <name evidence="7" type="ORF">KG104_08450</name>
</gene>
<dbReference type="KEGG" id="asun:KG104_08450"/>
<dbReference type="InterPro" id="IPR008778">
    <property type="entry name" value="Pirin_C_dom"/>
</dbReference>
<evidence type="ECO:0000256" key="1">
    <source>
        <dbReference type="ARBA" id="ARBA00008416"/>
    </source>
</evidence>
<sequence>MTHDALNSLGHSTVPGPPPDLGERLTPRNVPLGGPRAMTVRRTLPQRTRSLIGPWCFVDHFGPDDVSANGGMAVPRHPHAGLATVTLLFSGQVLHRDSTGFTNTVRPGEVNLMIAGRGISHSEFSTPDTTRLHGIQLWYALPDDLRHGPPEAQHHVPTPEIRPGGTVRTYVGRIAGACSPIDTRTPAHAAEALINPGESLDLPLDPNCEHGLLLDTGSVSLAAWGADGVEASARTALSPGALHYLPAGLPGVRLHARPGPGARVVIMGGPPFDEDIVLWWNFVARSHAEIVTYRTQWQREIGAEPGPAPGPVRFGPYPSEPSGALPAPELPNAQIRPRTRARGQQ</sequence>
<organism evidence="7 8">
    <name type="scientific">Arthrobacter sunyaminii</name>
    <dbReference type="NCBI Taxonomy" id="2816859"/>
    <lineage>
        <taxon>Bacteria</taxon>
        <taxon>Bacillati</taxon>
        <taxon>Actinomycetota</taxon>
        <taxon>Actinomycetes</taxon>
        <taxon>Micrococcales</taxon>
        <taxon>Micrococcaceae</taxon>
        <taxon>Arthrobacter</taxon>
    </lineage>
</organism>
<protein>
    <submittedName>
        <fullName evidence="7">Pirin family protein</fullName>
    </submittedName>
</protein>
<feature type="binding site" evidence="2">
    <location>
        <position position="79"/>
    </location>
    <ligand>
        <name>Fe cation</name>
        <dbReference type="ChEBI" id="CHEBI:24875"/>
    </ligand>
</feature>
<feature type="domain" description="Pirin C-terminal" evidence="6">
    <location>
        <begin position="199"/>
        <end position="299"/>
    </location>
</feature>
<feature type="binding site" evidence="2">
    <location>
        <position position="77"/>
    </location>
    <ligand>
        <name>Fe cation</name>
        <dbReference type="ChEBI" id="CHEBI:24875"/>
    </ligand>
</feature>
<dbReference type="PIRSF" id="PIRSF006232">
    <property type="entry name" value="Pirin"/>
    <property type="match status" value="1"/>
</dbReference>
<dbReference type="InterPro" id="IPR003829">
    <property type="entry name" value="Pirin_N_dom"/>
</dbReference>